<organism evidence="1 2">
    <name type="scientific">Anaeromyxobacter oryzae</name>
    <dbReference type="NCBI Taxonomy" id="2918170"/>
    <lineage>
        <taxon>Bacteria</taxon>
        <taxon>Pseudomonadati</taxon>
        <taxon>Myxococcota</taxon>
        <taxon>Myxococcia</taxon>
        <taxon>Myxococcales</taxon>
        <taxon>Cystobacterineae</taxon>
        <taxon>Anaeromyxobacteraceae</taxon>
        <taxon>Anaeromyxobacter</taxon>
    </lineage>
</organism>
<name>A0ABM7X136_9BACT</name>
<proteinExistence type="predicted"/>
<keyword evidence="2" id="KW-1185">Reference proteome</keyword>
<gene>
    <name evidence="1" type="ORF">AMOR_44690</name>
</gene>
<evidence type="ECO:0000313" key="1">
    <source>
        <dbReference type="EMBL" id="BDG05473.1"/>
    </source>
</evidence>
<evidence type="ECO:0000313" key="2">
    <source>
        <dbReference type="Proteomes" id="UP001162891"/>
    </source>
</evidence>
<dbReference type="EMBL" id="AP025591">
    <property type="protein sequence ID" value="BDG05473.1"/>
    <property type="molecule type" value="Genomic_DNA"/>
</dbReference>
<dbReference type="Proteomes" id="UP001162891">
    <property type="component" value="Chromosome"/>
</dbReference>
<reference evidence="2" key="1">
    <citation type="journal article" date="2022" name="Int. J. Syst. Evol. Microbiol.">
        <title>Anaeromyxobacter oryzae sp. nov., Anaeromyxobacter diazotrophicus sp. nov. and Anaeromyxobacter paludicola sp. nov., isolated from paddy soils.</title>
        <authorList>
            <person name="Itoh H."/>
            <person name="Xu Z."/>
            <person name="Mise K."/>
            <person name="Masuda Y."/>
            <person name="Ushijima N."/>
            <person name="Hayakawa C."/>
            <person name="Shiratori Y."/>
            <person name="Senoo K."/>
        </authorList>
    </citation>
    <scope>NUCLEOTIDE SEQUENCE [LARGE SCALE GENOMIC DNA]</scope>
    <source>
        <strain evidence="2">Red232</strain>
    </source>
</reference>
<protein>
    <submittedName>
        <fullName evidence="1">Uncharacterized protein</fullName>
    </submittedName>
</protein>
<sequence>MAGIVVSGRMAVLFDKVALDVGGDGQELVDGYRCRWCDWTYVVDDPKLIPDHECHGASGVQGKARAGA</sequence>
<accession>A0ABM7X136</accession>
<dbReference type="RefSeq" id="WP_248354340.1">
    <property type="nucleotide sequence ID" value="NZ_AP025591.1"/>
</dbReference>